<protein>
    <submittedName>
        <fullName evidence="5">IPTL-CTERM sorting domain-containing protein</fullName>
    </submittedName>
</protein>
<dbReference type="EMBL" id="CP071793">
    <property type="protein sequence ID" value="QTD51476.1"/>
    <property type="molecule type" value="Genomic_DNA"/>
</dbReference>
<feature type="domain" description="IPTL-CTERM protein sorting" evidence="3">
    <location>
        <begin position="175"/>
        <end position="201"/>
    </location>
</feature>
<accession>A0A8A4TND2</accession>
<sequence length="207" mass="21721">MNYRICLLVCLLLGSLAFAQKTEGPAVNEGGATPTSNDECAAAIPITDLGTIELDISGNTPNASDPAFSCQSGGSDRTQTTWYTFTPFTDGTINISACNTEGSSPDSLLGVYTGSCGSLAEVACGEDECGLLSEITGLDVTAGTTYYLLYADWGTVPNTGLMRMEITGDNVFVNPIPTLGEYGMMAFVALLAIAGVFFMRRRNMQAA</sequence>
<evidence type="ECO:0000256" key="1">
    <source>
        <dbReference type="SAM" id="Phobius"/>
    </source>
</evidence>
<reference evidence="5" key="1">
    <citation type="submission" date="2021-03" db="EMBL/GenBank/DDBJ databases">
        <title>Acanthopleuribacteraceae sp. M133.</title>
        <authorList>
            <person name="Wang G."/>
        </authorList>
    </citation>
    <scope>NUCLEOTIDE SEQUENCE</scope>
    <source>
        <strain evidence="5">M133</strain>
    </source>
</reference>
<gene>
    <name evidence="5" type="ORF">J3U87_03320</name>
</gene>
<feature type="transmembrane region" description="Helical" evidence="1">
    <location>
        <begin position="182"/>
        <end position="199"/>
    </location>
</feature>
<dbReference type="RefSeq" id="WP_237381605.1">
    <property type="nucleotide sequence ID" value="NZ_CP071793.1"/>
</dbReference>
<dbReference type="AlphaFoldDB" id="A0A8A4TND2"/>
<keyword evidence="6" id="KW-1185">Reference proteome</keyword>
<evidence type="ECO:0000313" key="6">
    <source>
        <dbReference type="Proteomes" id="UP000663929"/>
    </source>
</evidence>
<dbReference type="KEGG" id="scor:J3U87_03320"/>
<evidence type="ECO:0000313" key="5">
    <source>
        <dbReference type="EMBL" id="QTD51476.1"/>
    </source>
</evidence>
<evidence type="ECO:0000256" key="2">
    <source>
        <dbReference type="SAM" id="SignalP"/>
    </source>
</evidence>
<keyword evidence="1" id="KW-1133">Transmembrane helix</keyword>
<dbReference type="Proteomes" id="UP000663929">
    <property type="component" value="Chromosome"/>
</dbReference>
<dbReference type="Pfam" id="PF18203">
    <property type="entry name" value="IPTL-CTERM"/>
    <property type="match status" value="1"/>
</dbReference>
<dbReference type="Pfam" id="PF23759">
    <property type="entry name" value="GBD_T9SS_assoc"/>
    <property type="match status" value="1"/>
</dbReference>
<feature type="chain" id="PRO_5035163464" evidence="2">
    <location>
        <begin position="20"/>
        <end position="207"/>
    </location>
</feature>
<feature type="signal peptide" evidence="2">
    <location>
        <begin position="1"/>
        <end position="19"/>
    </location>
</feature>
<evidence type="ECO:0000259" key="4">
    <source>
        <dbReference type="Pfam" id="PF23759"/>
    </source>
</evidence>
<name>A0A8A4TND2_SULCO</name>
<dbReference type="InterPro" id="IPR056600">
    <property type="entry name" value="GBD_T9SS_assoc"/>
</dbReference>
<dbReference type="InterPro" id="IPR026442">
    <property type="entry name" value="IPTL_CTERM"/>
</dbReference>
<evidence type="ECO:0000259" key="3">
    <source>
        <dbReference type="Pfam" id="PF18203"/>
    </source>
</evidence>
<keyword evidence="2" id="KW-0732">Signal</keyword>
<keyword evidence="1" id="KW-0812">Transmembrane</keyword>
<feature type="domain" description="T9SS-like galactose binding" evidence="4">
    <location>
        <begin position="36"/>
        <end position="152"/>
    </location>
</feature>
<dbReference type="NCBIfam" id="TIGR04174">
    <property type="entry name" value="IPTL_CTERM"/>
    <property type="match status" value="1"/>
</dbReference>
<keyword evidence="1" id="KW-0472">Membrane</keyword>
<organism evidence="5 6">
    <name type="scientific">Sulfidibacter corallicola</name>
    <dbReference type="NCBI Taxonomy" id="2818388"/>
    <lineage>
        <taxon>Bacteria</taxon>
        <taxon>Pseudomonadati</taxon>
        <taxon>Acidobacteriota</taxon>
        <taxon>Holophagae</taxon>
        <taxon>Acanthopleuribacterales</taxon>
        <taxon>Acanthopleuribacteraceae</taxon>
        <taxon>Sulfidibacter</taxon>
    </lineage>
</organism>
<proteinExistence type="predicted"/>